<evidence type="ECO:0000313" key="2">
    <source>
        <dbReference type="EMBL" id="GAU28328.1"/>
    </source>
</evidence>
<dbReference type="OrthoDB" id="1428548at2759"/>
<dbReference type="Pfam" id="PF07734">
    <property type="entry name" value="FBA_1"/>
    <property type="match status" value="1"/>
</dbReference>
<evidence type="ECO:0000259" key="1">
    <source>
        <dbReference type="Pfam" id="PF07734"/>
    </source>
</evidence>
<accession>A0A2Z6M9T0</accession>
<dbReference type="EMBL" id="DF973371">
    <property type="protein sequence ID" value="GAU28328.1"/>
    <property type="molecule type" value="Genomic_DNA"/>
</dbReference>
<dbReference type="InterPro" id="IPR006527">
    <property type="entry name" value="F-box-assoc_dom_typ1"/>
</dbReference>
<dbReference type="Proteomes" id="UP000242715">
    <property type="component" value="Unassembled WGS sequence"/>
</dbReference>
<keyword evidence="3" id="KW-1185">Reference proteome</keyword>
<dbReference type="InterPro" id="IPR017451">
    <property type="entry name" value="F-box-assoc_interact_dom"/>
</dbReference>
<name>A0A2Z6M9T0_TRISU</name>
<gene>
    <name evidence="2" type="ORF">TSUD_256560</name>
</gene>
<feature type="domain" description="F-box associated beta-propeller type 1" evidence="1">
    <location>
        <begin position="76"/>
        <end position="364"/>
    </location>
</feature>
<dbReference type="PANTHER" id="PTHR31672:SF13">
    <property type="entry name" value="F-BOX PROTEIN CPR30-LIKE"/>
    <property type="match status" value="1"/>
</dbReference>
<dbReference type="AlphaFoldDB" id="A0A2Z6M9T0"/>
<protein>
    <recommendedName>
        <fullName evidence="1">F-box associated beta-propeller type 1 domain-containing protein</fullName>
    </recommendedName>
</protein>
<reference evidence="3" key="1">
    <citation type="journal article" date="2017" name="Front. Plant Sci.">
        <title>Climate Clever Clovers: New Paradigm to Reduce the Environmental Footprint of Ruminants by Breeding Low Methanogenic Forages Utilizing Haplotype Variation.</title>
        <authorList>
            <person name="Kaur P."/>
            <person name="Appels R."/>
            <person name="Bayer P.E."/>
            <person name="Keeble-Gagnere G."/>
            <person name="Wang J."/>
            <person name="Hirakawa H."/>
            <person name="Shirasawa K."/>
            <person name="Vercoe P."/>
            <person name="Stefanova K."/>
            <person name="Durmic Z."/>
            <person name="Nichols P."/>
            <person name="Revell C."/>
            <person name="Isobe S.N."/>
            <person name="Edwards D."/>
            <person name="Erskine W."/>
        </authorList>
    </citation>
    <scope>NUCLEOTIDE SEQUENCE [LARGE SCALE GENOMIC DNA]</scope>
    <source>
        <strain evidence="3">cv. Daliak</strain>
    </source>
</reference>
<sequence>MNMFRNHFLSNNKRHCSDYGGHTFLFLYEPLRPDYYRPSFYLLSNDKFENRIKLDLPPPFHGDDIGMYILSSVSVNGIFCLGKDTYRGIVNSFQAALWNPATAEVMVIPTSPTESVPPYRDPMFIFHGFGYDNVRDDYKLIRYINFFQVVDEDEDVPLEDRSYDPLFEIYSLRSNSWRILDVNMPHCYDDCYDVDMPDCYDVNMASFEKPVGVYMDGVCHWWGTTDFGNGGEGYLVSFDLRNEVFFTTPIPTRLDMDISRDPISTVWPQAIDRKLVVLNESIALISNRIEATTFHISILAELGVKESWIKLFIVGPIPSLDWPIAVGKNGDICFRQTNDELVWIDLSTQIIYEIGVKGRRYCYQMGIYKESLLRIGGSND</sequence>
<dbReference type="NCBIfam" id="TIGR01640">
    <property type="entry name" value="F_box_assoc_1"/>
    <property type="match status" value="1"/>
</dbReference>
<dbReference type="InterPro" id="IPR050796">
    <property type="entry name" value="SCF_F-box_component"/>
</dbReference>
<proteinExistence type="predicted"/>
<dbReference type="PANTHER" id="PTHR31672">
    <property type="entry name" value="BNACNNG10540D PROTEIN"/>
    <property type="match status" value="1"/>
</dbReference>
<organism evidence="2 3">
    <name type="scientific">Trifolium subterraneum</name>
    <name type="common">Subterranean clover</name>
    <dbReference type="NCBI Taxonomy" id="3900"/>
    <lineage>
        <taxon>Eukaryota</taxon>
        <taxon>Viridiplantae</taxon>
        <taxon>Streptophyta</taxon>
        <taxon>Embryophyta</taxon>
        <taxon>Tracheophyta</taxon>
        <taxon>Spermatophyta</taxon>
        <taxon>Magnoliopsida</taxon>
        <taxon>eudicotyledons</taxon>
        <taxon>Gunneridae</taxon>
        <taxon>Pentapetalae</taxon>
        <taxon>rosids</taxon>
        <taxon>fabids</taxon>
        <taxon>Fabales</taxon>
        <taxon>Fabaceae</taxon>
        <taxon>Papilionoideae</taxon>
        <taxon>50 kb inversion clade</taxon>
        <taxon>NPAAA clade</taxon>
        <taxon>Hologalegina</taxon>
        <taxon>IRL clade</taxon>
        <taxon>Trifolieae</taxon>
        <taxon>Trifolium</taxon>
    </lineage>
</organism>
<evidence type="ECO:0000313" key="3">
    <source>
        <dbReference type="Proteomes" id="UP000242715"/>
    </source>
</evidence>